<dbReference type="Gene3D" id="3.20.20.80">
    <property type="entry name" value="Glycosidases"/>
    <property type="match status" value="1"/>
</dbReference>
<evidence type="ECO:0000313" key="4">
    <source>
        <dbReference type="EMBL" id="TNM27244.1"/>
    </source>
</evidence>
<proteinExistence type="predicted"/>
<dbReference type="PANTHER" id="PTHR43405">
    <property type="entry name" value="GLYCOSYL HYDROLASE DIGH"/>
    <property type="match status" value="1"/>
</dbReference>
<evidence type="ECO:0000256" key="2">
    <source>
        <dbReference type="SAM" id="SignalP"/>
    </source>
</evidence>
<organism evidence="4 5">
    <name type="scientific">Streptomyces sedi</name>
    <dbReference type="NCBI Taxonomy" id="555059"/>
    <lineage>
        <taxon>Bacteria</taxon>
        <taxon>Bacillati</taxon>
        <taxon>Actinomycetota</taxon>
        <taxon>Actinomycetes</taxon>
        <taxon>Kitasatosporales</taxon>
        <taxon>Streptomycetaceae</taxon>
        <taxon>Streptomyces</taxon>
    </lineage>
</organism>
<dbReference type="InterPro" id="IPR013784">
    <property type="entry name" value="Carb-bd-like_fold"/>
</dbReference>
<evidence type="ECO:0000256" key="1">
    <source>
        <dbReference type="ARBA" id="ARBA00022729"/>
    </source>
</evidence>
<name>A0A5C4UUC8_9ACTN</name>
<dbReference type="AlphaFoldDB" id="A0A5C4UUC8"/>
<evidence type="ECO:0000259" key="3">
    <source>
        <dbReference type="Pfam" id="PF02638"/>
    </source>
</evidence>
<dbReference type="Pfam" id="PF02638">
    <property type="entry name" value="GHL10"/>
    <property type="match status" value="1"/>
</dbReference>
<dbReference type="InterPro" id="IPR017853">
    <property type="entry name" value="GH"/>
</dbReference>
<dbReference type="Pfam" id="PF13620">
    <property type="entry name" value="CarboxypepD_reg"/>
    <property type="match status" value="1"/>
</dbReference>
<dbReference type="PANTHER" id="PTHR43405:SF1">
    <property type="entry name" value="GLYCOSYL HYDROLASE DIGH"/>
    <property type="match status" value="1"/>
</dbReference>
<dbReference type="Proteomes" id="UP000311713">
    <property type="component" value="Unassembled WGS sequence"/>
</dbReference>
<protein>
    <recommendedName>
        <fullName evidence="3">Glycosyl hydrolase-like 10 domain-containing protein</fullName>
    </recommendedName>
</protein>
<feature type="signal peptide" evidence="2">
    <location>
        <begin position="1"/>
        <end position="27"/>
    </location>
</feature>
<reference evidence="4 5" key="1">
    <citation type="submission" date="2019-06" db="EMBL/GenBank/DDBJ databases">
        <title>Draft genome of Streptomyces sedi sp. JCM16909.</title>
        <authorList>
            <person name="Klykleung N."/>
            <person name="Tanasupawat S."/>
            <person name="Kudo T."/>
            <person name="Yuki M."/>
            <person name="Ohkuma M."/>
        </authorList>
    </citation>
    <scope>NUCLEOTIDE SEQUENCE [LARGE SCALE GENOMIC DNA]</scope>
    <source>
        <strain evidence="4 5">JCM 16909</strain>
    </source>
</reference>
<sequence>MRRTLLTPLACVGVLLGGLAAAGPAAADEPRAGEPRAEEPAPEQWRGYWVDAFNEGIYTPEQVSTLIEDAEAINANALIVQTARRYDCFCNRALYPRTDAAIDPAPYDPLDEVIRQAHAADLEVHAWVNVNTLWNSATPPTSPDHVYHQHGPSAEGADRWLNRQADGTELVGANTYIDPGHPDAVDYVESAIRSIVREYDVDGVNLDYVRYPDGSAETTHSDWGYNEVSLARFRAATGRDDVPAPDDAAWSDWRRDQVTNLVRRIYLGVWEENPRARLSMDAITYGNGPSAVGGFEETRTYREVLQDWAGWLDEGIMDTVVAMNYKRDWQPDQRAMFAEWSEFLADVQGDRQAVNGPALYLNSVADSLAQARLALAPTAAGNTVAGWSGYAYASPSMDVPDTSAAEERAALAEALTTGPEAPFAGDARVPEMEWKDAPAEGHLTGALALRDGAPLDGAEVTLVPLGAGERRSAVADGSGWFGFAHVPPGHYLVRVDPPEGTVGVPVLPARVRAGGIAEVEFPPYLALPTRPGS</sequence>
<dbReference type="EMBL" id="VDGT01000018">
    <property type="protein sequence ID" value="TNM27244.1"/>
    <property type="molecule type" value="Genomic_DNA"/>
</dbReference>
<keyword evidence="5" id="KW-1185">Reference proteome</keyword>
<dbReference type="SUPFAM" id="SSF49452">
    <property type="entry name" value="Starch-binding domain-like"/>
    <property type="match status" value="1"/>
</dbReference>
<keyword evidence="1 2" id="KW-0732">Signal</keyword>
<dbReference type="OrthoDB" id="9773203at2"/>
<dbReference type="RefSeq" id="WP_139647787.1">
    <property type="nucleotide sequence ID" value="NZ_BAAAZS010000041.1"/>
</dbReference>
<feature type="chain" id="PRO_5022835804" description="Glycosyl hydrolase-like 10 domain-containing protein" evidence="2">
    <location>
        <begin position="28"/>
        <end position="533"/>
    </location>
</feature>
<feature type="domain" description="Glycosyl hydrolase-like 10" evidence="3">
    <location>
        <begin position="46"/>
        <end position="327"/>
    </location>
</feature>
<dbReference type="InterPro" id="IPR052177">
    <property type="entry name" value="Divisome_Glycosyl_Hydrolase"/>
</dbReference>
<gene>
    <name evidence="4" type="ORF">FH715_21335</name>
</gene>
<comment type="caution">
    <text evidence="4">The sequence shown here is derived from an EMBL/GenBank/DDBJ whole genome shotgun (WGS) entry which is preliminary data.</text>
</comment>
<dbReference type="SUPFAM" id="SSF51445">
    <property type="entry name" value="(Trans)glycosidases"/>
    <property type="match status" value="1"/>
</dbReference>
<accession>A0A5C4UUC8</accession>
<evidence type="ECO:0000313" key="5">
    <source>
        <dbReference type="Proteomes" id="UP000311713"/>
    </source>
</evidence>
<dbReference type="GO" id="GO:0030246">
    <property type="term" value="F:carbohydrate binding"/>
    <property type="evidence" value="ECO:0007669"/>
    <property type="project" value="InterPro"/>
</dbReference>
<dbReference type="InterPro" id="IPR003790">
    <property type="entry name" value="GHL10"/>
</dbReference>